<evidence type="ECO:0000313" key="1">
    <source>
        <dbReference type="EMBL" id="GKT13140.1"/>
    </source>
</evidence>
<accession>A0ABQ5JQB7</accession>
<dbReference type="Proteomes" id="UP001057375">
    <property type="component" value="Unassembled WGS sequence"/>
</dbReference>
<gene>
    <name evidence="1" type="ORF">ADUPG1_003942</name>
</gene>
<evidence type="ECO:0000313" key="2">
    <source>
        <dbReference type="Proteomes" id="UP001057375"/>
    </source>
</evidence>
<keyword evidence="2" id="KW-1185">Reference proteome</keyword>
<proteinExistence type="predicted"/>
<organism evidence="1 2">
    <name type="scientific">Aduncisulcus paluster</name>
    <dbReference type="NCBI Taxonomy" id="2918883"/>
    <lineage>
        <taxon>Eukaryota</taxon>
        <taxon>Metamonada</taxon>
        <taxon>Carpediemonas-like organisms</taxon>
        <taxon>Aduncisulcus</taxon>
    </lineage>
</organism>
<dbReference type="EMBL" id="BQXS01005600">
    <property type="protein sequence ID" value="GKT13140.1"/>
    <property type="molecule type" value="Genomic_DNA"/>
</dbReference>
<feature type="non-terminal residue" evidence="1">
    <location>
        <position position="158"/>
    </location>
</feature>
<reference evidence="1" key="1">
    <citation type="submission" date="2022-03" db="EMBL/GenBank/DDBJ databases">
        <title>Draft genome sequence of Aduncisulcus paluster, a free-living microaerophilic Fornicata.</title>
        <authorList>
            <person name="Yuyama I."/>
            <person name="Kume K."/>
            <person name="Tamura T."/>
            <person name="Inagaki Y."/>
            <person name="Hashimoto T."/>
        </authorList>
    </citation>
    <scope>NUCLEOTIDE SEQUENCE</scope>
    <source>
        <strain evidence="1">NY0171</strain>
    </source>
</reference>
<protein>
    <submittedName>
        <fullName evidence="1">Uncharacterized protein</fullName>
    </submittedName>
</protein>
<name>A0ABQ5JQB7_9EUKA</name>
<comment type="caution">
    <text evidence="1">The sequence shown here is derived from an EMBL/GenBank/DDBJ whole genome shotgun (WGS) entry which is preliminary data.</text>
</comment>
<sequence>MPILTSSLTLDDSTNSVELSVSASETLFVDGSISTETKVITPFVYFTNSNSSATVSIDDTKGLYLEDNNLYVNGTITSTGAISGDSLSGSTINIDSAALSYSSASSTLESTVPMTIVDKLVIMDSLDSSHLATLEIITDGLESDVNMYIPELHFDANV</sequence>